<dbReference type="OrthoDB" id="6509908at2759"/>
<sequence length="137" mass="15000">MSAVSSLAPSKEHLADLPTFNRPQSDRTLTADSEKALTPNSSVELLTFPDGGFRAWRVALGCFMLSSSCLGYVMVWGVLQDYYHTTMFPTTSLTVLTSIAGLSSFVLNGGSYFFGVLGDRYGYKVVSYSIVVRYPQN</sequence>
<gene>
    <name evidence="2" type="ORF">D9758_017641</name>
</gene>
<dbReference type="Proteomes" id="UP000559256">
    <property type="component" value="Unassembled WGS sequence"/>
</dbReference>
<dbReference type="EMBL" id="JAACJM010000173">
    <property type="protein sequence ID" value="KAF5340803.1"/>
    <property type="molecule type" value="Genomic_DNA"/>
</dbReference>
<keyword evidence="1" id="KW-1133">Transmembrane helix</keyword>
<keyword evidence="3" id="KW-1185">Reference proteome</keyword>
<accession>A0A8H5CG10</accession>
<dbReference type="AlphaFoldDB" id="A0A8H5CG10"/>
<comment type="caution">
    <text evidence="2">The sequence shown here is derived from an EMBL/GenBank/DDBJ whole genome shotgun (WGS) entry which is preliminary data.</text>
</comment>
<keyword evidence="1" id="KW-0812">Transmembrane</keyword>
<dbReference type="SUPFAM" id="SSF103473">
    <property type="entry name" value="MFS general substrate transporter"/>
    <property type="match status" value="1"/>
</dbReference>
<evidence type="ECO:0000313" key="2">
    <source>
        <dbReference type="EMBL" id="KAF5340803.1"/>
    </source>
</evidence>
<proteinExistence type="predicted"/>
<evidence type="ECO:0000256" key="1">
    <source>
        <dbReference type="SAM" id="Phobius"/>
    </source>
</evidence>
<evidence type="ECO:0000313" key="3">
    <source>
        <dbReference type="Proteomes" id="UP000559256"/>
    </source>
</evidence>
<organism evidence="2 3">
    <name type="scientific">Tetrapyrgos nigripes</name>
    <dbReference type="NCBI Taxonomy" id="182062"/>
    <lineage>
        <taxon>Eukaryota</taxon>
        <taxon>Fungi</taxon>
        <taxon>Dikarya</taxon>
        <taxon>Basidiomycota</taxon>
        <taxon>Agaricomycotina</taxon>
        <taxon>Agaricomycetes</taxon>
        <taxon>Agaricomycetidae</taxon>
        <taxon>Agaricales</taxon>
        <taxon>Marasmiineae</taxon>
        <taxon>Marasmiaceae</taxon>
        <taxon>Tetrapyrgos</taxon>
    </lineage>
</organism>
<feature type="transmembrane region" description="Helical" evidence="1">
    <location>
        <begin position="58"/>
        <end position="79"/>
    </location>
</feature>
<keyword evidence="1" id="KW-0472">Membrane</keyword>
<dbReference type="InterPro" id="IPR036259">
    <property type="entry name" value="MFS_trans_sf"/>
</dbReference>
<feature type="transmembrane region" description="Helical" evidence="1">
    <location>
        <begin position="91"/>
        <end position="114"/>
    </location>
</feature>
<name>A0A8H5CG10_9AGAR</name>
<reference evidence="2 3" key="1">
    <citation type="journal article" date="2020" name="ISME J.">
        <title>Uncovering the hidden diversity of litter-decomposition mechanisms in mushroom-forming fungi.</title>
        <authorList>
            <person name="Floudas D."/>
            <person name="Bentzer J."/>
            <person name="Ahren D."/>
            <person name="Johansson T."/>
            <person name="Persson P."/>
            <person name="Tunlid A."/>
        </authorList>
    </citation>
    <scope>NUCLEOTIDE SEQUENCE [LARGE SCALE GENOMIC DNA]</scope>
    <source>
        <strain evidence="2 3">CBS 291.85</strain>
    </source>
</reference>
<protein>
    <submittedName>
        <fullName evidence="2">Uncharacterized protein</fullName>
    </submittedName>
</protein>